<dbReference type="InterPro" id="IPR056078">
    <property type="entry name" value="DUF7661"/>
</dbReference>
<sequence>MKYRFNVFGKPMAVVRIDEAWELYLESDVGMRTRVYDVAIPAELSSDELGRYLDDIYHEMATQRHPTVEQLEHD</sequence>
<feature type="domain" description="DUF7661" evidence="1">
    <location>
        <begin position="2"/>
        <end position="71"/>
    </location>
</feature>
<dbReference type="Proteomes" id="UP001155586">
    <property type="component" value="Unassembled WGS sequence"/>
</dbReference>
<reference evidence="2" key="1">
    <citation type="submission" date="2022-02" db="EMBL/GenBank/DDBJ databases">
        <title>Vibrio sp. nov., a new bacterium isolated from Bohai sea, China.</title>
        <authorList>
            <person name="Yuan Y."/>
        </authorList>
    </citation>
    <scope>NUCLEOTIDE SEQUENCE</scope>
    <source>
        <strain evidence="2">DBSS07</strain>
    </source>
</reference>
<protein>
    <recommendedName>
        <fullName evidence="1">DUF7661 domain-containing protein</fullName>
    </recommendedName>
</protein>
<dbReference type="RefSeq" id="WP_265686992.1">
    <property type="nucleotide sequence ID" value="NZ_JAKRRX010000024.1"/>
</dbReference>
<dbReference type="Pfam" id="PF24697">
    <property type="entry name" value="DUF7661"/>
    <property type="match status" value="1"/>
</dbReference>
<evidence type="ECO:0000313" key="2">
    <source>
        <dbReference type="EMBL" id="MCW8333431.1"/>
    </source>
</evidence>
<dbReference type="AlphaFoldDB" id="A0A9X3HQU0"/>
<evidence type="ECO:0000313" key="3">
    <source>
        <dbReference type="Proteomes" id="UP001155586"/>
    </source>
</evidence>
<accession>A0A9X3HQU0</accession>
<proteinExistence type="predicted"/>
<organism evidence="2 3">
    <name type="scientific">Vibrio paucivorans</name>
    <dbReference type="NCBI Taxonomy" id="2829489"/>
    <lineage>
        <taxon>Bacteria</taxon>
        <taxon>Pseudomonadati</taxon>
        <taxon>Pseudomonadota</taxon>
        <taxon>Gammaproteobacteria</taxon>
        <taxon>Vibrionales</taxon>
        <taxon>Vibrionaceae</taxon>
        <taxon>Vibrio</taxon>
    </lineage>
</organism>
<gene>
    <name evidence="2" type="ORF">MD483_06300</name>
</gene>
<comment type="caution">
    <text evidence="2">The sequence shown here is derived from an EMBL/GenBank/DDBJ whole genome shotgun (WGS) entry which is preliminary data.</text>
</comment>
<dbReference type="EMBL" id="JAKRRX010000024">
    <property type="protein sequence ID" value="MCW8333431.1"/>
    <property type="molecule type" value="Genomic_DNA"/>
</dbReference>
<keyword evidence="3" id="KW-1185">Reference proteome</keyword>
<name>A0A9X3HQU0_9VIBR</name>
<evidence type="ECO:0000259" key="1">
    <source>
        <dbReference type="Pfam" id="PF24697"/>
    </source>
</evidence>